<dbReference type="RefSeq" id="WP_144853143.1">
    <property type="nucleotide sequence ID" value="NZ_VMRJ01000008.1"/>
</dbReference>
<sequence length="127" mass="14684">MEELLNPRHPFAAQHQAQLALLRSLPEPMRADQARLLRLGNAAFRYQQQAQGTITEDDFTDWLAGLPDKMRQAMEREGFEKNKTTLALRRHALERRDMGYDEFVKALVSAEDWAYEQSLRQPPTGNT</sequence>
<protein>
    <submittedName>
        <fullName evidence="1">Uncharacterized protein</fullName>
    </submittedName>
</protein>
<name>A0A558BKD3_9BACT</name>
<reference evidence="1 2" key="1">
    <citation type="submission" date="2019-07" db="EMBL/GenBank/DDBJ databases">
        <title>Hymenobacter sp. straun FUR1 Genome sequencing and assembly.</title>
        <authorList>
            <person name="Chhetri G."/>
        </authorList>
    </citation>
    <scope>NUCLEOTIDE SEQUENCE [LARGE SCALE GENOMIC DNA]</scope>
    <source>
        <strain evidence="1 2">Fur1</strain>
    </source>
</reference>
<proteinExistence type="predicted"/>
<gene>
    <name evidence="1" type="ORF">FNT36_24235</name>
</gene>
<dbReference type="Proteomes" id="UP000317624">
    <property type="component" value="Unassembled WGS sequence"/>
</dbReference>
<accession>A0A558BKD3</accession>
<dbReference type="OrthoDB" id="1030126at2"/>
<organism evidence="1 2">
    <name type="scientific">Hymenobacter setariae</name>
    <dbReference type="NCBI Taxonomy" id="2594794"/>
    <lineage>
        <taxon>Bacteria</taxon>
        <taxon>Pseudomonadati</taxon>
        <taxon>Bacteroidota</taxon>
        <taxon>Cytophagia</taxon>
        <taxon>Cytophagales</taxon>
        <taxon>Hymenobacteraceae</taxon>
        <taxon>Hymenobacter</taxon>
    </lineage>
</organism>
<dbReference type="AlphaFoldDB" id="A0A558BKD3"/>
<dbReference type="EMBL" id="VMRJ01000008">
    <property type="protein sequence ID" value="TVT36980.1"/>
    <property type="molecule type" value="Genomic_DNA"/>
</dbReference>
<evidence type="ECO:0000313" key="1">
    <source>
        <dbReference type="EMBL" id="TVT36980.1"/>
    </source>
</evidence>
<keyword evidence="2" id="KW-1185">Reference proteome</keyword>
<evidence type="ECO:0000313" key="2">
    <source>
        <dbReference type="Proteomes" id="UP000317624"/>
    </source>
</evidence>
<comment type="caution">
    <text evidence="1">The sequence shown here is derived from an EMBL/GenBank/DDBJ whole genome shotgun (WGS) entry which is preliminary data.</text>
</comment>